<dbReference type="EMBL" id="PCTR01000034">
    <property type="protein sequence ID" value="PIP86083.1"/>
    <property type="molecule type" value="Genomic_DNA"/>
</dbReference>
<organism evidence="1 2">
    <name type="scientific">Candidatus Collierbacteria bacterium CG22_combo_CG10-13_8_21_14_all_43_12</name>
    <dbReference type="NCBI Taxonomy" id="1974537"/>
    <lineage>
        <taxon>Bacteria</taxon>
        <taxon>Candidatus Collieribacteriota</taxon>
    </lineage>
</organism>
<dbReference type="Proteomes" id="UP000231136">
    <property type="component" value="Unassembled WGS sequence"/>
</dbReference>
<comment type="caution">
    <text evidence="1">The sequence shown here is derived from an EMBL/GenBank/DDBJ whole genome shotgun (WGS) entry which is preliminary data.</text>
</comment>
<evidence type="ECO:0000313" key="1">
    <source>
        <dbReference type="EMBL" id="PIP86083.1"/>
    </source>
</evidence>
<reference evidence="1 2" key="1">
    <citation type="submission" date="2017-09" db="EMBL/GenBank/DDBJ databases">
        <title>Depth-based differentiation of microbial function through sediment-hosted aquifers and enrichment of novel symbionts in the deep terrestrial subsurface.</title>
        <authorList>
            <person name="Probst A.J."/>
            <person name="Ladd B."/>
            <person name="Jarett J.K."/>
            <person name="Geller-Mcgrath D.E."/>
            <person name="Sieber C.M."/>
            <person name="Emerson J.B."/>
            <person name="Anantharaman K."/>
            <person name="Thomas B.C."/>
            <person name="Malmstrom R."/>
            <person name="Stieglmeier M."/>
            <person name="Klingl A."/>
            <person name="Woyke T."/>
            <person name="Ryan C.M."/>
            <person name="Banfield J.F."/>
        </authorList>
    </citation>
    <scope>NUCLEOTIDE SEQUENCE [LARGE SCALE GENOMIC DNA]</scope>
    <source>
        <strain evidence="1">CG22_combo_CG10-13_8_21_14_all_43_12</strain>
    </source>
</reference>
<evidence type="ECO:0000313" key="2">
    <source>
        <dbReference type="Proteomes" id="UP000231136"/>
    </source>
</evidence>
<name>A0A2H0DV98_9BACT</name>
<dbReference type="Gene3D" id="2.60.120.260">
    <property type="entry name" value="Galactose-binding domain-like"/>
    <property type="match status" value="1"/>
</dbReference>
<accession>A0A2H0DV98</accession>
<sequence length="1796" mass="193553">MNIFFKNKTFLSIFVTFFLFVQIFGVFFARPVYAQLIVADTTLDTLGISKKVSDNAEKALLSAALGALVNGASIFMRRIAYDAAKYIAAGGKGQGALAFNQSPGDYFKSVGGDVAAGAIDSFGSSVGLNLCQPSNLTVLKNLQTGLSDVYRAANSLKTAGASATKYIGSTVSGVGGSISGSGSAVYGSGSAAVNGGQAKCTWSNFVDNWSNVPDMFGKDTLSQRFASSLDSSQSDFGIALSSIGKLNQLVSDQKASATVSRLEGAGFKPVTGLISGNIKTPAKTVGEESKSATAKSLSEQSSSQIAGLYGSQTIAILPTALSIFASTLVSSLLTSIFTKGTIPESGGDPLNFAASTLVSNRQIADNVFSFLIAGIPQRSLSSYDIVNYYSSCPDNPGLDNCIMDGSLADALTRSDTDHPMTIREAMDSKVNLLHGDWVLIPPIDLVNNTDPRCYTKAYCYSNIQKMRKARILPLGFEIAALKSNPDNPVTLQQVVDGYNDCNDSLTPDLAFPFCHLIDPNWIFKVPEVICEDNVIGPQLVYEGTNQRATQCVDFSTCLAYGDNGKCKSFGYCTQEKNVWNIPGQSCPAEDVTCKTYTSTSGKIASYLSRTLDYGTCNAGSVGCQAYSTNQVNGKWQVDNQISLADQSDGKQQVLYFNNKIDNYTCPAGVVGCSLFIYPSTNQSAYLKKAPDYLDCYDTNTSTIEINWPQTKADLTKLSEAVPDAQKCSNFAQVCIPEEVGCDEYTPKDGGTVLTGVVGNNSCPAECVGYETFKQDKTDFEPEKFPLYFVPTGSNVQSCAPQYAGCDEFTNLGANGGEQLEYYSSLKYCQSPDSDNAKTYYSWEGSDTQGYVLKKHSLLQIDSVAHDYLVGLSLVDPVATTDLSLIGSPAYVADDKTTLENNFISCNPTNYDILVHNTFRPEAADADCRALYDDTGNVYYRLLSQTVTVSAQCQPLRKTEANFNNDSSLTDSSACTAKGGKWDGSNPGGSCLRCTNGGTYEAVGDYCKYWTIPSEAESCPAVVNGCRLYIGNTGNNIQNIYTTSFEPNDGSADALKVAKLNWGNIAIENDTNVTVEPEATKVGSYSLKVHSGSTQLHINDKLKSGSWYELSFWARGDNSQVLVYFGDTPTASSELGRLGNFTVDPLTGNNVPAIIGFDWKEYKLGPVLYNGATSTNIISFSGTSGASYFIDNVNLFSMGDNPSDYVPIIKDSWKTTEGYDVSQACDSTPLDPYPGEYLGCKSYVPRSGGEINLIGFQNLCRAEAVGCVGLVDTNNVRPEAFNSSDFISLGVAPPNDTRQKFTVYNALCVLGQPPGHSSLKSTCDVDLNSDGINDYSCDLEKGAKSCYISTAVQVQGKLQLYSGDASVTDKLYVSASSVSIPYVDTNNANLVYLTYRDEFKCNQNYLGCTEVGVQNQVLPDKTKASSYEFGQKFVLNDINNYSETLCTQDQLSCQQFSGNNTVSFFKDPAQSGAICTYRDATQVNAIFASGWFFDGVGRCNDTTKNFCKKDADCAEGVTCDGINLQACYPDYLSASNQYGLWSNASAGYTGLVGSCDNKYNLCTELVDPTDNRSYNVIANDDLFVNRDACDGKASKVDGCVLFDQTENPNKFFDSVATYAKSKGADYTPVSITTVSSTDGDANLLLKVNRDRQCGEWLACSTSKTEIDSNGLPQELCLDYKSCNKLASDGSCANWVKSATQSHEVLSETVYLQRSLSDFGMDYSGMSMFGKYDPSSYVYFIDSDHRDNGAYLAYQMSNKFFVNRDGERYSEKGCSATGSGGVLTKDNGDPCGFDGGGR</sequence>
<proteinExistence type="predicted"/>
<gene>
    <name evidence="1" type="ORF">COW83_00810</name>
</gene>
<protein>
    <submittedName>
        <fullName evidence="1">Uncharacterized protein</fullName>
    </submittedName>
</protein>
<feature type="non-terminal residue" evidence="1">
    <location>
        <position position="1796"/>
    </location>
</feature>